<dbReference type="SUPFAM" id="SSF52540">
    <property type="entry name" value="P-loop containing nucleoside triphosphate hydrolases"/>
    <property type="match status" value="1"/>
</dbReference>
<dbReference type="Pfam" id="PF22590">
    <property type="entry name" value="Cas3-like_C_2"/>
    <property type="match status" value="1"/>
</dbReference>
<evidence type="ECO:0000259" key="10">
    <source>
        <dbReference type="PROSITE" id="PS51192"/>
    </source>
</evidence>
<evidence type="ECO:0000256" key="5">
    <source>
        <dbReference type="ARBA" id="ARBA00022801"/>
    </source>
</evidence>
<name>A0ABT7BPM6_9CYAN</name>
<evidence type="ECO:0000256" key="8">
    <source>
        <dbReference type="ARBA" id="ARBA00023118"/>
    </source>
</evidence>
<dbReference type="CDD" id="cd09641">
    <property type="entry name" value="Cas3''_I"/>
    <property type="match status" value="1"/>
</dbReference>
<evidence type="ECO:0000256" key="2">
    <source>
        <dbReference type="ARBA" id="ARBA00009046"/>
    </source>
</evidence>
<dbReference type="InterPro" id="IPR006483">
    <property type="entry name" value="CRISPR-assoc_Cas3_HD"/>
</dbReference>
<feature type="domain" description="Helicase ATP-binding" evidence="10">
    <location>
        <begin position="211"/>
        <end position="388"/>
    </location>
</feature>
<evidence type="ECO:0000256" key="3">
    <source>
        <dbReference type="ARBA" id="ARBA00022723"/>
    </source>
</evidence>
<feature type="domain" description="Helicase C-terminal" evidence="11">
    <location>
        <begin position="410"/>
        <end position="566"/>
    </location>
</feature>
<dbReference type="PROSITE" id="PS51643">
    <property type="entry name" value="HD_CAS3"/>
    <property type="match status" value="1"/>
</dbReference>
<evidence type="ECO:0000256" key="7">
    <source>
        <dbReference type="ARBA" id="ARBA00022840"/>
    </source>
</evidence>
<dbReference type="InterPro" id="IPR050079">
    <property type="entry name" value="DEAD_box_RNA_helicase"/>
</dbReference>
<gene>
    <name evidence="13" type="ORF">PJF56_19930</name>
</gene>
<keyword evidence="4" id="KW-0547">Nucleotide-binding</keyword>
<dbReference type="SUPFAM" id="SSF109604">
    <property type="entry name" value="HD-domain/PDEase-like"/>
    <property type="match status" value="1"/>
</dbReference>
<evidence type="ECO:0000313" key="14">
    <source>
        <dbReference type="Proteomes" id="UP001231370"/>
    </source>
</evidence>
<dbReference type="InterPro" id="IPR001650">
    <property type="entry name" value="Helicase_C-like"/>
</dbReference>
<dbReference type="SMART" id="SM00490">
    <property type="entry name" value="HELICc"/>
    <property type="match status" value="1"/>
</dbReference>
<comment type="similarity">
    <text evidence="1">In the N-terminal section; belongs to the CRISPR-associated nuclease Cas3-HD family.</text>
</comment>
<comment type="similarity">
    <text evidence="9">Belongs to the DEAD box helicase family.</text>
</comment>
<keyword evidence="13" id="KW-0540">Nuclease</keyword>
<dbReference type="Pfam" id="PF00270">
    <property type="entry name" value="DEAD"/>
    <property type="match status" value="1"/>
</dbReference>
<keyword evidence="7" id="KW-0067">ATP-binding</keyword>
<organism evidence="13 14">
    <name type="scientific">Roseofilum halophilum BLCC-M91</name>
    <dbReference type="NCBI Taxonomy" id="3022259"/>
    <lineage>
        <taxon>Bacteria</taxon>
        <taxon>Bacillati</taxon>
        <taxon>Cyanobacteriota</taxon>
        <taxon>Cyanophyceae</taxon>
        <taxon>Desertifilales</taxon>
        <taxon>Desertifilaceae</taxon>
        <taxon>Roseofilum</taxon>
        <taxon>Roseofilum halophilum</taxon>
    </lineage>
</organism>
<evidence type="ECO:0000256" key="9">
    <source>
        <dbReference type="ARBA" id="ARBA00038437"/>
    </source>
</evidence>
<comment type="caution">
    <text evidence="13">The sequence shown here is derived from an EMBL/GenBank/DDBJ whole genome shotgun (WGS) entry which is preliminary data.</text>
</comment>
<keyword evidence="5" id="KW-0378">Hydrolase</keyword>
<dbReference type="RefSeq" id="WP_283764434.1">
    <property type="nucleotide sequence ID" value="NZ_JAQPOK010000153.1"/>
</dbReference>
<sequence length="674" mass="76104">MKEPIARPGQTLKTHLSNVSDRLLSLLPEPYRPLSSAGLLHDVAKASTGWQHYLQEKVEGKDPKMVTHAAESAMAAAMISGWNRKNPPLIAYAIAAHHSQLKYRKNSEWFKTQKQRDADPELKDMILESMAWFRQSYGEFNIPGHLNLESSEKDVAIRMLTALLVDSDRLDAHCFSGGTVAIEAPPRSPQIVLPTRSTAIDSIRNRFREAICVETGHPFYRLTGPCGVGKTKAIMEVCDRLQAEKIIYVAPLKSILKQSADEFRVAYGAENILEHHSGYDPQEHQDWQIWKAQTERWELPVIVTSGVQFYESLLSNRASKLRKLRALINAVVVLDEVQTLPTQACKSILAILDQLTQHWGLKVILCSATQPKFEFCPRAASAPELVPLEVVAWCRGQMRNREYEWVGDLDWQAIGEQIDRSTLIGVNTRKAAQNCYYALLAQGIKALHLSSAMCPLHREQVVKAARQQLHRGQLCVLIATQVIESGIDISFPQAFKMMAPLDSIIQFGGRVNRAGEYPGAKVFLFDHGENLHSPEYAQAINVTRDLLQAYDDPFWDDHDLAIRDYYQQKFGFEGVNLEKLRLDLNFPEVAKFRCIDDNQITGYVQWGGGKRLIEALQEKIKNKEYLTLGDWKQLAQYAISVPQSQARHVQVEDGLRVWSGDYDEAIGAVLVDHD</sequence>
<evidence type="ECO:0000256" key="1">
    <source>
        <dbReference type="ARBA" id="ARBA00006847"/>
    </source>
</evidence>
<dbReference type="GO" id="GO:0004519">
    <property type="term" value="F:endonuclease activity"/>
    <property type="evidence" value="ECO:0007669"/>
    <property type="project" value="UniProtKB-KW"/>
</dbReference>
<reference evidence="13 14" key="1">
    <citation type="submission" date="2023-01" db="EMBL/GenBank/DDBJ databases">
        <title>Novel diversity within Roseofilum (Cyanobacteria; Desertifilaceae) from marine benthic mats with descriptions of four novel species.</title>
        <authorList>
            <person name="Wang Y."/>
            <person name="Berthold D.E."/>
            <person name="Hu J."/>
            <person name="Lefler F.W."/>
            <person name="Laughinghouse H.D. IV."/>
        </authorList>
    </citation>
    <scope>NUCLEOTIDE SEQUENCE [LARGE SCALE GENOMIC DNA]</scope>
    <source>
        <strain evidence="13 14">BLCC-M91</strain>
    </source>
</reference>
<accession>A0ABT7BPM6</accession>
<dbReference type="EMBL" id="JAQPOK010000153">
    <property type="protein sequence ID" value="MDJ1181134.1"/>
    <property type="molecule type" value="Genomic_DNA"/>
</dbReference>
<keyword evidence="3" id="KW-0479">Metal-binding</keyword>
<dbReference type="InterPro" id="IPR011545">
    <property type="entry name" value="DEAD/DEAH_box_helicase_dom"/>
</dbReference>
<proteinExistence type="inferred from homology"/>
<keyword evidence="13" id="KW-0255">Endonuclease</keyword>
<dbReference type="Gene3D" id="1.10.3210.30">
    <property type="match status" value="1"/>
</dbReference>
<feature type="domain" description="HD Cas3-type" evidence="12">
    <location>
        <begin position="5"/>
        <end position="170"/>
    </location>
</feature>
<comment type="similarity">
    <text evidence="2">In the central section; belongs to the CRISPR-associated helicase Cas3 family.</text>
</comment>
<dbReference type="InterPro" id="IPR054712">
    <property type="entry name" value="Cas3-like_dom"/>
</dbReference>
<dbReference type="InterPro" id="IPR014001">
    <property type="entry name" value="Helicase_ATP-bd"/>
</dbReference>
<dbReference type="InterPro" id="IPR027417">
    <property type="entry name" value="P-loop_NTPase"/>
</dbReference>
<keyword evidence="8" id="KW-0051">Antiviral defense</keyword>
<evidence type="ECO:0000259" key="11">
    <source>
        <dbReference type="PROSITE" id="PS51194"/>
    </source>
</evidence>
<dbReference type="PANTHER" id="PTHR47959">
    <property type="entry name" value="ATP-DEPENDENT RNA HELICASE RHLE-RELATED"/>
    <property type="match status" value="1"/>
</dbReference>
<dbReference type="Gene3D" id="3.40.50.300">
    <property type="entry name" value="P-loop containing nucleotide triphosphate hydrolases"/>
    <property type="match status" value="2"/>
</dbReference>
<keyword evidence="6" id="KW-0347">Helicase</keyword>
<evidence type="ECO:0000256" key="4">
    <source>
        <dbReference type="ARBA" id="ARBA00022741"/>
    </source>
</evidence>
<keyword evidence="14" id="KW-1185">Reference proteome</keyword>
<dbReference type="Proteomes" id="UP001231370">
    <property type="component" value="Unassembled WGS sequence"/>
</dbReference>
<dbReference type="PROSITE" id="PS51194">
    <property type="entry name" value="HELICASE_CTER"/>
    <property type="match status" value="1"/>
</dbReference>
<protein>
    <submittedName>
        <fullName evidence="13">CRISPR-associated endonuclease Cas3</fullName>
    </submittedName>
</protein>
<evidence type="ECO:0000313" key="13">
    <source>
        <dbReference type="EMBL" id="MDJ1181134.1"/>
    </source>
</evidence>
<evidence type="ECO:0000259" key="12">
    <source>
        <dbReference type="PROSITE" id="PS51643"/>
    </source>
</evidence>
<dbReference type="PROSITE" id="PS51192">
    <property type="entry name" value="HELICASE_ATP_BIND_1"/>
    <property type="match status" value="1"/>
</dbReference>
<dbReference type="InterPro" id="IPR038257">
    <property type="entry name" value="CRISPR-assoc_Cas3_HD_sf"/>
</dbReference>
<dbReference type="NCBIfam" id="TIGR01596">
    <property type="entry name" value="cas3_HD"/>
    <property type="match status" value="1"/>
</dbReference>
<evidence type="ECO:0000256" key="6">
    <source>
        <dbReference type="ARBA" id="ARBA00022806"/>
    </source>
</evidence>